<protein>
    <recommendedName>
        <fullName evidence="4 12">2-isopropylmalate synthase</fullName>
        <ecNumber evidence="3 12">2.3.3.13</ecNumber>
    </recommendedName>
    <alternativeName>
        <fullName evidence="12">Alpha-IPM synthase</fullName>
    </alternativeName>
    <alternativeName>
        <fullName evidence="12">Alpha-isopropylmalate synthase</fullName>
    </alternativeName>
</protein>
<dbReference type="PROSITE" id="PS50991">
    <property type="entry name" value="PYR_CT"/>
    <property type="match status" value="1"/>
</dbReference>
<dbReference type="InterPro" id="IPR013709">
    <property type="entry name" value="2-isopropylmalate_synth_dimer"/>
</dbReference>
<evidence type="ECO:0000256" key="7">
    <source>
        <dbReference type="ARBA" id="ARBA00022679"/>
    </source>
</evidence>
<keyword evidence="8 12" id="KW-0479">Metal-binding</keyword>
<keyword evidence="15" id="KW-1185">Reference proteome</keyword>
<evidence type="ECO:0000256" key="11">
    <source>
        <dbReference type="ARBA" id="ARBA00037629"/>
    </source>
</evidence>
<keyword evidence="9 12" id="KW-0464">Manganese</keyword>
<dbReference type="EC" id="2.3.3.13" evidence="3 12"/>
<dbReference type="PANTHER" id="PTHR10277:SF9">
    <property type="entry name" value="2-ISOPROPYLMALATE SYNTHASE 1, CHLOROPLASTIC-RELATED"/>
    <property type="match status" value="1"/>
</dbReference>
<dbReference type="CDD" id="cd07940">
    <property type="entry name" value="DRE_TIM_IPMS"/>
    <property type="match status" value="1"/>
</dbReference>
<feature type="binding site" evidence="12">
    <location>
        <position position="241"/>
    </location>
    <ligand>
        <name>Mn(2+)</name>
        <dbReference type="ChEBI" id="CHEBI:29035"/>
    </ligand>
</feature>
<dbReference type="HAMAP" id="MF_01025">
    <property type="entry name" value="LeuA_type1"/>
    <property type="match status" value="1"/>
</dbReference>
<dbReference type="Gene3D" id="3.30.160.270">
    <property type="match status" value="1"/>
</dbReference>
<dbReference type="SMART" id="SM00917">
    <property type="entry name" value="LeuA_dimer"/>
    <property type="match status" value="1"/>
</dbReference>
<evidence type="ECO:0000256" key="4">
    <source>
        <dbReference type="ARBA" id="ARBA00018198"/>
    </source>
</evidence>
<name>A0ABT3P2G5_9ALTE</name>
<dbReference type="RefSeq" id="WP_265615652.1">
    <property type="nucleotide sequence ID" value="NZ_JAPFRD010000002.1"/>
</dbReference>
<feature type="binding site" evidence="12">
    <location>
        <position position="207"/>
    </location>
    <ligand>
        <name>Mn(2+)</name>
        <dbReference type="ChEBI" id="CHEBI:29035"/>
    </ligand>
</feature>
<dbReference type="InterPro" id="IPR002034">
    <property type="entry name" value="AIPM/Hcit_synth_CS"/>
</dbReference>
<evidence type="ECO:0000256" key="12">
    <source>
        <dbReference type="HAMAP-Rule" id="MF_01025"/>
    </source>
</evidence>
<evidence type="ECO:0000256" key="5">
    <source>
        <dbReference type="ARBA" id="ARBA00022430"/>
    </source>
</evidence>
<evidence type="ECO:0000256" key="1">
    <source>
        <dbReference type="ARBA" id="ARBA00004689"/>
    </source>
</evidence>
<dbReference type="InterPro" id="IPR005671">
    <property type="entry name" value="LeuA_bact_synth"/>
</dbReference>
<dbReference type="Gene3D" id="3.20.20.70">
    <property type="entry name" value="Aldolase class I"/>
    <property type="match status" value="1"/>
</dbReference>
<dbReference type="Pfam" id="PF22617">
    <property type="entry name" value="HCS_D2"/>
    <property type="match status" value="1"/>
</dbReference>
<comment type="function">
    <text evidence="11 12">Catalyzes the condensation of the acetyl group of acetyl-CoA with 3-methyl-2-oxobutanoate (2-ketoisovalerate) to form 3-carboxy-3-hydroxy-4-methylpentanoate (2-isopropylmalate).</text>
</comment>
<evidence type="ECO:0000256" key="9">
    <source>
        <dbReference type="ARBA" id="ARBA00023211"/>
    </source>
</evidence>
<keyword evidence="7 12" id="KW-0808">Transferase</keyword>
<sequence length="522" mass="56666">MTADTDRVLFFDTTLRDGEQALPASLSAKEKLQIALALERLGVDIIEAGFPVSSPGDFASVKTIAQSLRTAIPCGLARALPADIEACSDALKSASRFRIHTFIATSDIHVNAKLRKSQQQVVEMAVAAVKHARRYTDDVEFSCEDAGRTHIDYLCRMVEAAINAGASTVNIPDTVGYTTPTEFAGIIESLFNRVPNIDNAVISVHCHNDLGLAVANSLAAVEKGARQVECTINGIGERAGNCALEEIAMILKTRQSHLNLECNIRSTEISRTSKLVSQLCNMPVQANKAIVGANAFSHSSGIHQDGVLKAQNTYEIMTPESVGINKNLLNLTSRSGRHVIKHRLTELGYQSTDYDLDTIYQAFLQLADKKGQVYDYDLEALLFFDQQKHEQAYYQLLYLQASSGREVVPSATVTLKIGEQEKSGAAIGNGPVDAAFNAIITMLGNIEVEVVDFKLDSKGQGADALAQVSVILSYKSRRFHGIGLATDIVEAGVKALIYVLNNTYVADQIDHHKTQQERIAGA</sequence>
<dbReference type="NCBIfam" id="TIGR00973">
    <property type="entry name" value="leuA_bact"/>
    <property type="match status" value="1"/>
</dbReference>
<keyword evidence="10 12" id="KW-0100">Branched-chain amino acid biosynthesis</keyword>
<keyword evidence="5 12" id="KW-0432">Leucine biosynthesis</keyword>
<dbReference type="NCBIfam" id="NF002086">
    <property type="entry name" value="PRK00915.1-3"/>
    <property type="match status" value="1"/>
</dbReference>
<reference evidence="14" key="1">
    <citation type="submission" date="2022-11" db="EMBL/GenBank/DDBJ databases">
        <title>Alteromonas sp. nov., isolated from sea water of the Qingdao.</title>
        <authorList>
            <person name="Wang Q."/>
        </authorList>
    </citation>
    <scope>NUCLEOTIDE SEQUENCE</scope>
    <source>
        <strain evidence="14">ASW11-7</strain>
    </source>
</reference>
<dbReference type="GO" id="GO:0003852">
    <property type="term" value="F:2-isopropylmalate synthase activity"/>
    <property type="evidence" value="ECO:0007669"/>
    <property type="project" value="UniProtKB-EC"/>
</dbReference>
<evidence type="ECO:0000256" key="8">
    <source>
        <dbReference type="ARBA" id="ARBA00022723"/>
    </source>
</evidence>
<comment type="caution">
    <text evidence="14">The sequence shown here is derived from an EMBL/GenBank/DDBJ whole genome shotgun (WGS) entry which is preliminary data.</text>
</comment>
<comment type="subunit">
    <text evidence="12">Homodimer.</text>
</comment>
<dbReference type="SUPFAM" id="SSF51569">
    <property type="entry name" value="Aldolase"/>
    <property type="match status" value="1"/>
</dbReference>
<feature type="region of interest" description="Regulatory domain" evidence="12">
    <location>
        <begin position="395"/>
        <end position="522"/>
    </location>
</feature>
<organism evidence="14 15">
    <name type="scientific">Alteromonas aquimaris</name>
    <dbReference type="NCBI Taxonomy" id="2998417"/>
    <lineage>
        <taxon>Bacteria</taxon>
        <taxon>Pseudomonadati</taxon>
        <taxon>Pseudomonadota</taxon>
        <taxon>Gammaproteobacteria</taxon>
        <taxon>Alteromonadales</taxon>
        <taxon>Alteromonadaceae</taxon>
        <taxon>Alteromonas/Salinimonas group</taxon>
        <taxon>Alteromonas</taxon>
    </lineage>
</organism>
<dbReference type="Pfam" id="PF08502">
    <property type="entry name" value="LeuA_dimer"/>
    <property type="match status" value="1"/>
</dbReference>
<dbReference type="PANTHER" id="PTHR10277">
    <property type="entry name" value="HOMOCITRATE SYNTHASE-RELATED"/>
    <property type="match status" value="1"/>
</dbReference>
<dbReference type="InterPro" id="IPR036230">
    <property type="entry name" value="LeuA_allosteric_dom_sf"/>
</dbReference>
<keyword evidence="12" id="KW-0963">Cytoplasm</keyword>
<gene>
    <name evidence="12 14" type="primary">leuA</name>
    <name evidence="14" type="ORF">OPS25_00335</name>
</gene>
<dbReference type="InterPro" id="IPR000891">
    <property type="entry name" value="PYR_CT"/>
</dbReference>
<evidence type="ECO:0000313" key="15">
    <source>
        <dbReference type="Proteomes" id="UP001142810"/>
    </source>
</evidence>
<dbReference type="Gene3D" id="1.10.238.260">
    <property type="match status" value="1"/>
</dbReference>
<dbReference type="InterPro" id="IPR050073">
    <property type="entry name" value="2-IPM_HCS-like"/>
</dbReference>
<evidence type="ECO:0000256" key="3">
    <source>
        <dbReference type="ARBA" id="ARBA00012973"/>
    </source>
</evidence>
<comment type="cofactor">
    <cofactor evidence="12">
        <name>Mn(2+)</name>
        <dbReference type="ChEBI" id="CHEBI:29035"/>
    </cofactor>
</comment>
<feature type="binding site" evidence="12">
    <location>
        <position position="205"/>
    </location>
    <ligand>
        <name>Mn(2+)</name>
        <dbReference type="ChEBI" id="CHEBI:29035"/>
    </ligand>
</feature>
<comment type="similarity">
    <text evidence="2 12">Belongs to the alpha-IPM synthase/homocitrate synthase family. LeuA type 1 subfamily.</text>
</comment>
<dbReference type="EMBL" id="JAPFRD010000002">
    <property type="protein sequence ID" value="MCW8106947.1"/>
    <property type="molecule type" value="Genomic_DNA"/>
</dbReference>
<comment type="catalytic activity">
    <reaction evidence="12">
        <text>3-methyl-2-oxobutanoate + acetyl-CoA + H2O = (2S)-2-isopropylmalate + CoA + H(+)</text>
        <dbReference type="Rhea" id="RHEA:21524"/>
        <dbReference type="ChEBI" id="CHEBI:1178"/>
        <dbReference type="ChEBI" id="CHEBI:11851"/>
        <dbReference type="ChEBI" id="CHEBI:15377"/>
        <dbReference type="ChEBI" id="CHEBI:15378"/>
        <dbReference type="ChEBI" id="CHEBI:57287"/>
        <dbReference type="ChEBI" id="CHEBI:57288"/>
        <dbReference type="EC" id="2.3.3.13"/>
    </reaction>
</comment>
<evidence type="ECO:0000256" key="10">
    <source>
        <dbReference type="ARBA" id="ARBA00023304"/>
    </source>
</evidence>
<dbReference type="NCBIfam" id="NF002084">
    <property type="entry name" value="PRK00915.1-1"/>
    <property type="match status" value="1"/>
</dbReference>
<dbReference type="Pfam" id="PF00682">
    <property type="entry name" value="HMGL-like"/>
    <property type="match status" value="1"/>
</dbReference>
<evidence type="ECO:0000313" key="14">
    <source>
        <dbReference type="EMBL" id="MCW8106947.1"/>
    </source>
</evidence>
<dbReference type="SUPFAM" id="SSF110921">
    <property type="entry name" value="2-isopropylmalate synthase LeuA, allosteric (dimerisation) domain"/>
    <property type="match status" value="1"/>
</dbReference>
<dbReference type="PROSITE" id="PS00816">
    <property type="entry name" value="AIPM_HOMOCIT_SYNTH_2"/>
    <property type="match status" value="1"/>
</dbReference>
<dbReference type="InterPro" id="IPR054691">
    <property type="entry name" value="LeuA/HCS_post-cat"/>
</dbReference>
<keyword evidence="14" id="KW-0012">Acyltransferase</keyword>
<evidence type="ECO:0000256" key="2">
    <source>
        <dbReference type="ARBA" id="ARBA00009396"/>
    </source>
</evidence>
<evidence type="ECO:0000259" key="13">
    <source>
        <dbReference type="PROSITE" id="PS50991"/>
    </source>
</evidence>
<dbReference type="InterPro" id="IPR013785">
    <property type="entry name" value="Aldolase_TIM"/>
</dbReference>
<feature type="domain" description="Pyruvate carboxyltransferase" evidence="13">
    <location>
        <begin position="8"/>
        <end position="270"/>
    </location>
</feature>
<dbReference type="PROSITE" id="PS00815">
    <property type="entry name" value="AIPM_HOMOCIT_SYNTH_1"/>
    <property type="match status" value="1"/>
</dbReference>
<feature type="binding site" evidence="12">
    <location>
        <position position="17"/>
    </location>
    <ligand>
        <name>Mn(2+)</name>
        <dbReference type="ChEBI" id="CHEBI:29035"/>
    </ligand>
</feature>
<proteinExistence type="inferred from homology"/>
<accession>A0ABT3P2G5</accession>
<comment type="pathway">
    <text evidence="1 12">Amino-acid biosynthesis; L-leucine biosynthesis; L-leucine from 3-methyl-2-oxobutanoate: step 1/4.</text>
</comment>
<evidence type="ECO:0000256" key="6">
    <source>
        <dbReference type="ARBA" id="ARBA00022605"/>
    </source>
</evidence>
<dbReference type="Proteomes" id="UP001142810">
    <property type="component" value="Unassembled WGS sequence"/>
</dbReference>
<keyword evidence="6 12" id="KW-0028">Amino-acid biosynthesis</keyword>